<feature type="active site" description="Charge relay system" evidence="10">
    <location>
        <position position="153"/>
    </location>
</feature>
<dbReference type="InterPro" id="IPR036928">
    <property type="entry name" value="AS_sf"/>
</dbReference>
<comment type="subunit">
    <text evidence="2 10">Heterotrimer of A, B and C subunits.</text>
</comment>
<evidence type="ECO:0000256" key="8">
    <source>
        <dbReference type="ARBA" id="ARBA00022917"/>
    </source>
</evidence>
<dbReference type="Proteomes" id="UP001595462">
    <property type="component" value="Unassembled WGS sequence"/>
</dbReference>
<dbReference type="Gene3D" id="3.90.1300.10">
    <property type="entry name" value="Amidase signature (AS) domain"/>
    <property type="match status" value="1"/>
</dbReference>
<dbReference type="PROSITE" id="PS00571">
    <property type="entry name" value="AMIDASES"/>
    <property type="match status" value="1"/>
</dbReference>
<keyword evidence="13" id="KW-1185">Reference proteome</keyword>
<evidence type="ECO:0000256" key="2">
    <source>
        <dbReference type="ARBA" id="ARBA00011123"/>
    </source>
</evidence>
<comment type="function">
    <text evidence="10">Allows the formation of correctly charged Gln-tRNA(Gln) through the transamidation of misacylated Glu-tRNA(Gln) in organisms which lack glutaminyl-tRNA synthetase. The reaction takes place in the presence of glutamine and ATP through an activated gamma-phospho-Glu-tRNA(Gln).</text>
</comment>
<gene>
    <name evidence="10 12" type="primary">gatA</name>
    <name evidence="12" type="ORF">ACFOSU_13830</name>
</gene>
<evidence type="ECO:0000259" key="11">
    <source>
        <dbReference type="Pfam" id="PF01425"/>
    </source>
</evidence>
<keyword evidence="8 10" id="KW-0648">Protein biosynthesis</keyword>
<dbReference type="SUPFAM" id="SSF75304">
    <property type="entry name" value="Amidase signature (AS) enzymes"/>
    <property type="match status" value="1"/>
</dbReference>
<feature type="active site" description="Acyl-ester intermediate" evidence="10">
    <location>
        <position position="177"/>
    </location>
</feature>
<evidence type="ECO:0000256" key="6">
    <source>
        <dbReference type="ARBA" id="ARBA00022741"/>
    </source>
</evidence>
<sequence>MSPRHDFHRLSVRELLARRADASVSAAELTEHFLGRIGDHDGALNSLISVCEERAREQAAAVDKQGSGTLAGLPILHKDIFCTQGVRTSCGSRMLDNFVAPYDADAVERLDRAGTVTLGKANMDEFAMGSSNENSFYGPVKNPWNNACVPGGSSGGSAAAVAAGLAPAATGTDTGGSIRQPAALCGVTGIKPTYGRVSRYGMIAFASSLDQGGCIARSAEDCAQVLQAMAGFDARDSTSVERDVPDYAAALTGDIAGLRIGLPKEYFAEGLQDESRRVLETAIAQLEQRGAVVVDIELPHTELALSTYYVLAPAEASSNLARFDGVRYGYRCANPVDLEDLYTRSRGEGFGREVQRRIMIGAYVLSAGYYDAYYLKAQKTRRLIANDFHAAFTDVDLIAAPVTQAPAFRLGEMVDDPVSMYLNDVYTLPASLAGIPGMSVPAGFVDGLPVGLQLLAPWFEEGRLLNAAHAFQQATDWHTQRPAGFE</sequence>
<dbReference type="HAMAP" id="MF_00120">
    <property type="entry name" value="GatA"/>
    <property type="match status" value="1"/>
</dbReference>
<dbReference type="PANTHER" id="PTHR11895:SF151">
    <property type="entry name" value="GLUTAMYL-TRNA(GLN) AMIDOTRANSFERASE SUBUNIT A"/>
    <property type="match status" value="1"/>
</dbReference>
<reference evidence="13" key="1">
    <citation type="journal article" date="2019" name="Int. J. Syst. Evol. Microbiol.">
        <title>The Global Catalogue of Microorganisms (GCM) 10K type strain sequencing project: providing services to taxonomists for standard genome sequencing and annotation.</title>
        <authorList>
            <consortium name="The Broad Institute Genomics Platform"/>
            <consortium name="The Broad Institute Genome Sequencing Center for Infectious Disease"/>
            <person name="Wu L."/>
            <person name="Ma J."/>
        </authorList>
    </citation>
    <scope>NUCLEOTIDE SEQUENCE [LARGE SCALE GENOMIC DNA]</scope>
    <source>
        <strain evidence="13">KCTC 52640</strain>
    </source>
</reference>
<feature type="domain" description="Amidase" evidence="11">
    <location>
        <begin position="28"/>
        <end position="465"/>
    </location>
</feature>
<feature type="active site" description="Charge relay system" evidence="10">
    <location>
        <position position="78"/>
    </location>
</feature>
<organism evidence="12 13">
    <name type="scientific">Salinisphaera aquimarina</name>
    <dbReference type="NCBI Taxonomy" id="2094031"/>
    <lineage>
        <taxon>Bacteria</taxon>
        <taxon>Pseudomonadati</taxon>
        <taxon>Pseudomonadota</taxon>
        <taxon>Gammaproteobacteria</taxon>
        <taxon>Salinisphaerales</taxon>
        <taxon>Salinisphaeraceae</taxon>
        <taxon>Salinisphaera</taxon>
    </lineage>
</organism>
<evidence type="ECO:0000256" key="4">
    <source>
        <dbReference type="ARBA" id="ARBA00014428"/>
    </source>
</evidence>
<keyword evidence="5 10" id="KW-0436">Ligase</keyword>
<evidence type="ECO:0000256" key="9">
    <source>
        <dbReference type="ARBA" id="ARBA00047407"/>
    </source>
</evidence>
<evidence type="ECO:0000256" key="3">
    <source>
        <dbReference type="ARBA" id="ARBA00012739"/>
    </source>
</evidence>
<evidence type="ECO:0000256" key="10">
    <source>
        <dbReference type="HAMAP-Rule" id="MF_00120"/>
    </source>
</evidence>
<comment type="catalytic activity">
    <reaction evidence="9 10">
        <text>L-glutamyl-tRNA(Gln) + L-glutamine + ATP + H2O = L-glutaminyl-tRNA(Gln) + L-glutamate + ADP + phosphate + H(+)</text>
        <dbReference type="Rhea" id="RHEA:17521"/>
        <dbReference type="Rhea" id="RHEA-COMP:9681"/>
        <dbReference type="Rhea" id="RHEA-COMP:9684"/>
        <dbReference type="ChEBI" id="CHEBI:15377"/>
        <dbReference type="ChEBI" id="CHEBI:15378"/>
        <dbReference type="ChEBI" id="CHEBI:29985"/>
        <dbReference type="ChEBI" id="CHEBI:30616"/>
        <dbReference type="ChEBI" id="CHEBI:43474"/>
        <dbReference type="ChEBI" id="CHEBI:58359"/>
        <dbReference type="ChEBI" id="CHEBI:78520"/>
        <dbReference type="ChEBI" id="CHEBI:78521"/>
        <dbReference type="ChEBI" id="CHEBI:456216"/>
        <dbReference type="EC" id="6.3.5.7"/>
    </reaction>
</comment>
<protein>
    <recommendedName>
        <fullName evidence="4 10">Glutamyl-tRNA(Gln) amidotransferase subunit A</fullName>
        <shortName evidence="10">Glu-ADT subunit A</shortName>
        <ecNumber evidence="3 10">6.3.5.7</ecNumber>
    </recommendedName>
</protein>
<evidence type="ECO:0000256" key="5">
    <source>
        <dbReference type="ARBA" id="ARBA00022598"/>
    </source>
</evidence>
<evidence type="ECO:0000256" key="7">
    <source>
        <dbReference type="ARBA" id="ARBA00022840"/>
    </source>
</evidence>
<dbReference type="InterPro" id="IPR023631">
    <property type="entry name" value="Amidase_dom"/>
</dbReference>
<proteinExistence type="inferred from homology"/>
<dbReference type="NCBIfam" id="TIGR00132">
    <property type="entry name" value="gatA"/>
    <property type="match status" value="1"/>
</dbReference>
<comment type="similarity">
    <text evidence="1 10">Belongs to the amidase family. GatA subfamily.</text>
</comment>
<accession>A0ABV7ETV2</accession>
<dbReference type="PANTHER" id="PTHR11895">
    <property type="entry name" value="TRANSAMIDASE"/>
    <property type="match status" value="1"/>
</dbReference>
<comment type="caution">
    <text evidence="12">The sequence shown here is derived from an EMBL/GenBank/DDBJ whole genome shotgun (WGS) entry which is preliminary data.</text>
</comment>
<evidence type="ECO:0000256" key="1">
    <source>
        <dbReference type="ARBA" id="ARBA00008069"/>
    </source>
</evidence>
<dbReference type="InterPro" id="IPR004412">
    <property type="entry name" value="GatA"/>
</dbReference>
<keyword evidence="7 10" id="KW-0067">ATP-binding</keyword>
<dbReference type="InterPro" id="IPR000120">
    <property type="entry name" value="Amidase"/>
</dbReference>
<dbReference type="EC" id="6.3.5.7" evidence="3 10"/>
<dbReference type="InterPro" id="IPR020556">
    <property type="entry name" value="Amidase_CS"/>
</dbReference>
<dbReference type="RefSeq" id="WP_380690517.1">
    <property type="nucleotide sequence ID" value="NZ_JBHRSS010000006.1"/>
</dbReference>
<evidence type="ECO:0000313" key="13">
    <source>
        <dbReference type="Proteomes" id="UP001595462"/>
    </source>
</evidence>
<dbReference type="Pfam" id="PF01425">
    <property type="entry name" value="Amidase"/>
    <property type="match status" value="1"/>
</dbReference>
<dbReference type="EMBL" id="JBHRSS010000006">
    <property type="protein sequence ID" value="MFC3104956.1"/>
    <property type="molecule type" value="Genomic_DNA"/>
</dbReference>
<name>A0ABV7ETV2_9GAMM</name>
<evidence type="ECO:0000313" key="12">
    <source>
        <dbReference type="EMBL" id="MFC3104956.1"/>
    </source>
</evidence>
<keyword evidence="6 10" id="KW-0547">Nucleotide-binding</keyword>